<feature type="compositionally biased region" description="Low complexity" evidence="10">
    <location>
        <begin position="1049"/>
        <end position="1070"/>
    </location>
</feature>
<accession>A0A6P6PZ87</accession>
<keyword evidence="2" id="KW-0479">Metal-binding</keyword>
<dbReference type="Pfam" id="PF05715">
    <property type="entry name" value="zf-piccolo"/>
    <property type="match status" value="2"/>
</dbReference>
<feature type="compositionally biased region" description="Low complexity" evidence="10">
    <location>
        <begin position="242"/>
        <end position="254"/>
    </location>
</feature>
<feature type="compositionally biased region" description="Low complexity" evidence="10">
    <location>
        <begin position="764"/>
        <end position="781"/>
    </location>
</feature>
<dbReference type="GO" id="GO:1904071">
    <property type="term" value="P:presynaptic active zone assembly"/>
    <property type="evidence" value="ECO:0007669"/>
    <property type="project" value="TreeGrafter"/>
</dbReference>
<feature type="region of interest" description="Disordered" evidence="10">
    <location>
        <begin position="1379"/>
        <end position="1401"/>
    </location>
</feature>
<dbReference type="GO" id="GO:0008270">
    <property type="term" value="F:zinc ion binding"/>
    <property type="evidence" value="ECO:0007669"/>
    <property type="project" value="UniProtKB-KW"/>
</dbReference>
<gene>
    <name evidence="13" type="primary">bsna</name>
</gene>
<feature type="compositionally biased region" description="Basic and acidic residues" evidence="10">
    <location>
        <begin position="2716"/>
        <end position="2727"/>
    </location>
</feature>
<dbReference type="GO" id="GO:0035418">
    <property type="term" value="P:protein localization to synapse"/>
    <property type="evidence" value="ECO:0007669"/>
    <property type="project" value="TreeGrafter"/>
</dbReference>
<feature type="compositionally biased region" description="Polar residues" evidence="10">
    <location>
        <begin position="3701"/>
        <end position="3717"/>
    </location>
</feature>
<dbReference type="InterPro" id="IPR013083">
    <property type="entry name" value="Znf_RING/FYVE/PHD"/>
</dbReference>
<feature type="compositionally biased region" description="Low complexity" evidence="10">
    <location>
        <begin position="522"/>
        <end position="535"/>
    </location>
</feature>
<dbReference type="GO" id="GO:0098982">
    <property type="term" value="C:GABA-ergic synapse"/>
    <property type="evidence" value="ECO:0007669"/>
    <property type="project" value="TreeGrafter"/>
</dbReference>
<reference evidence="13" key="1">
    <citation type="submission" date="2025-08" db="UniProtKB">
        <authorList>
            <consortium name="RefSeq"/>
        </authorList>
    </citation>
    <scope>IDENTIFICATION</scope>
    <source>
        <strain evidence="13">Wakin</strain>
        <tissue evidence="13">Muscle</tissue>
    </source>
</reference>
<feature type="region of interest" description="Disordered" evidence="10">
    <location>
        <begin position="2829"/>
        <end position="2852"/>
    </location>
</feature>
<feature type="region of interest" description="Disordered" evidence="10">
    <location>
        <begin position="1"/>
        <end position="168"/>
    </location>
</feature>
<feature type="region of interest" description="Disordered" evidence="10">
    <location>
        <begin position="1003"/>
        <end position="1204"/>
    </location>
</feature>
<feature type="compositionally biased region" description="Low complexity" evidence="10">
    <location>
        <begin position="612"/>
        <end position="622"/>
    </location>
</feature>
<dbReference type="GO" id="GO:0098978">
    <property type="term" value="C:glutamatergic synapse"/>
    <property type="evidence" value="ECO:0007669"/>
    <property type="project" value="TreeGrafter"/>
</dbReference>
<evidence type="ECO:0000256" key="6">
    <source>
        <dbReference type="ARBA" id="ARBA00023018"/>
    </source>
</evidence>
<name>A0A6P6PZ87_CARAU</name>
<feature type="compositionally biased region" description="Polar residues" evidence="10">
    <location>
        <begin position="749"/>
        <end position="763"/>
    </location>
</feature>
<comment type="subcellular location">
    <subcellularLocation>
        <location evidence="8">Presynaptic active zone</location>
    </subcellularLocation>
</comment>
<feature type="compositionally biased region" description="Acidic residues" evidence="10">
    <location>
        <begin position="1108"/>
        <end position="1121"/>
    </location>
</feature>
<feature type="region of interest" description="Disordered" evidence="10">
    <location>
        <begin position="435"/>
        <end position="454"/>
    </location>
</feature>
<feature type="compositionally biased region" description="Low complexity" evidence="10">
    <location>
        <begin position="263"/>
        <end position="295"/>
    </location>
</feature>
<feature type="region of interest" description="Disordered" evidence="10">
    <location>
        <begin position="3122"/>
        <end position="3147"/>
    </location>
</feature>
<dbReference type="Proteomes" id="UP000515129">
    <property type="component" value="Chromosome 8"/>
</dbReference>
<feature type="compositionally biased region" description="Basic and acidic residues" evidence="10">
    <location>
        <begin position="877"/>
        <end position="896"/>
    </location>
</feature>
<evidence type="ECO:0000256" key="2">
    <source>
        <dbReference type="ARBA" id="ARBA00022723"/>
    </source>
</evidence>
<keyword evidence="4" id="KW-0863">Zinc-finger</keyword>
<keyword evidence="3" id="KW-0677">Repeat</keyword>
<dbReference type="InterPro" id="IPR011011">
    <property type="entry name" value="Znf_FYVE_PHD"/>
</dbReference>
<keyword evidence="5" id="KW-0862">Zinc</keyword>
<feature type="compositionally biased region" description="Low complexity" evidence="10">
    <location>
        <begin position="3685"/>
        <end position="3696"/>
    </location>
</feature>
<feature type="coiled-coil region" evidence="9">
    <location>
        <begin position="2982"/>
        <end position="3026"/>
    </location>
</feature>
<feature type="region of interest" description="Disordered" evidence="10">
    <location>
        <begin position="1533"/>
        <end position="1577"/>
    </location>
</feature>
<feature type="region of interest" description="Disordered" evidence="10">
    <location>
        <begin position="471"/>
        <end position="548"/>
    </location>
</feature>
<sequence>MGNEASLEGGEGATMVGMTVSAPPNSGQLLKPVNGAAAGAGASPEHRAGVNRLTGGGGPPSSPKLGYGSGSDRGQGGDFGMGGIQASGNPYKKPVHDGPRHSQTTSSHHSQIQASSGGMGPTQSPGQHASRRNLQVDFSSSSGRRGRSPSVSPDRASAPTSPYSVPQIAPMPSSKLCPVCNTTELTNFDGSPNFNKCTQCHTTVCNQCGFNPNPHLAGVKEWLCLNCQMQRALGMDMTTPRSKSQQQIHSPSHQPKADPIPKTQPSVQPTQQLQTQNQTQTKIQPQTQTQAFQKQMGPTGPYQTGLHSGPQTGLQTQKEQPQAGYIQSGFQSGSKDTQRQRGEVLGTKSPERVAQTGRIPHPGAVPLPGLAKAQSQSDLGRSTSVRFGGQPDKTRSAGSSPAHHPPSHEAPQDGLTKLFGFGASLLNQASTLISVDPLPGSSPHPSPARTQSAQGTKVIFSDANAGASAKTAAGLPSTAKTGPGGVSLPKDPGAPLQKQPLQQQSPVHHQKGSKQQQSPAHHQTTQQEQQQQSPQKQPPPHPVSQKPDVTCPLCKTAFNVGTKEPPNYRSCTQCHTEVCNLCGFNPTPHLVEKKEWLCLNCQTQRLMSGGLDPLPVLPSSPSHQPTGSPRHQQLSSKQQQGLQTMSPQQKPFVSQQSGFSSPIARPASDIKTFTQPSTATTPPVSTTTAFIGEKERKETTPKLDKVSDPGNRDNKPTQKRGTTDSVQTHSKDGKKELQSITKYYEETSKTNSNQDLSRSPQSLSDTGYSSDGISSSHSEITGVIQEEELKMCERGLTGHHTPPSPSELIKLESSMRNLLESKVSSEGERAQDKKCGKKQHGDIRKHQSPSISISPEEYDSDEDFEGIMEEDEDPTEEELRAIADFEDNSSHKKLNLEPEEITDEEFMRRQIMEMSADEENEDEDEEEEMEEEDDDDDEDEGYGYKKLKKTQKHFTDSGKEKRRLTYHSSSFEEDSKTTTDVYKGSAEEDLMASQGGLRRFKTIELNNTNSYSRDMELNNDNDLSLDREPELEMESLIGSPEERSRGEYSSTLQTTTSSYSSGISPTSISSMEDDSDSSPSRRQRLEEAKQQRKARHRSHGPLLPTIEDSSEEDELREEEELLKEQEKMREVEQQRIRSTVRKTKRDKEELRAQRRRERSKTPPSNLSPIEDASPTEELRQAAEMEELHRSSCSEYSPSADSDAEGYEISSKLYKSGSEYNLPTFMSLYSPTEKPQTTSSTAAITTPSSGKQLKSAEEVYEEMMKKAEMLQKQQKQQTQQQSGSGLILQQYSTSTYQESDIKNRQEIEDEYDYPDQDDLHYENEETVDIYEEIRQTSQNISKQLDDKMEMDVSYSEKQLLDTGSAFAKLLEQSNALLTPGTSPTQLSAPVSFSETGTGGRIPDVRVTQHFSKDGQKDRLRNQTGKNGITPTVAATTIAAYGVYARDNVTVSQTSASQTVSQTQPNLYGRQTTTTSAGVSNVSHKIAAITQAYNQRESAAKKMTINKGVQMKDNSTSSETIIESGPSSIRCYTYHERSPPLSPTSSPLHSPTRSLSRRTAELSTQTVSPSMLASSGNDSHTSLVMAQGTQTSHGVVSPSLFRQQSSQDTYFIVRTEELEPTSPPKPVTVNTATSPLSSPTRFSRQSTFDAYSPPVSPPDTPPHQLSPQHGFYKNYRAGKVNVGTSMVTTASMYTRGSLSMENISLCRISTVPGTSRIEQGQRLQSGSVVDLRTGMKPTPIVMTDQGMDLTSLATESRKYSGSVERTPIRQSTTIQPLIMNLNTQEQLHVVTSTATTVSVTVTASMFMSQPKHPVLYCDPLENRFDLGKDLGTVVCLAPNKPPPVDPSIPKIDAKLEDLSIQQQQLLKQQQKLQEQQQLLEQQLQQHHQLQQQAASFAKLNLSTQLPLFKKDMLVTQKSTATEVNVIAPGMISEVYSVGGPLELRGRQAETSIMNLTNVKPQGLMVQIDGTAQGATITQLIKPEEGQDAMILTGQIKSENQLTCCDMVYNLPFGGSCVGGPFSQKPVPDETSKPSLRAPSSLPQLYQQHGLQQDGSAFQDYTIKSYTLPLPGRLQPSISETNLAEAGLSSYSTNLDPQFHASGEFFTDTGKDGYDGGYLGMGLQYGSYTDLRQGDVADLPIRRYNSLTNISSDYGYFSGDFAESNLAQYSATTAREISRMCAALNSIDRYSSNPDILQLGTGRSSGPPSRISLPQSHRHGFKYNTDGKPLSHSQALTDLINARQASLRAMYPSAIRSADGMIYSTINTPIASTVPITTQPAPVLHPLLKGVYRPYPTPNMTPIPLASLTRLPLDPRNGQAPFQCSTPNPLPVTTSTKVSESPAITTVQDAPLYLGKSPLSLTVAEAVTQPSQPSSVPAGPITSALFSTPVATARSQPDIQLQPINLSQPHLQAKSTAQPSIQHQLPVQGHPIASKTQPPPSSQGGGTTAAAIRSIASRQEKETEERLHQQQEQLLQLERERVELEKLRQLRLQEELERERAELQRHREKEQMLVQREIQELQTIKQQVLQQQQVERESQLVIQREQLAQQKQQLDQIQSLQQQLQQQLEEQKRQKTATAITNTQIFSDQSGRIIQPQELTSDMLYSDVQVFLRPLPNSTSEICLRNSEDQTEIRSMRKQRSMPRLQDGNNGELTVLSLPQRLVDCSVQTDDEDGEERYLVPRRRRTRRSVDCSVQTDDDEDKAEWEQPVRRRRSRYTRHSGESGVDHKSEAPPFITSVAKTASSSIAIQTIRDCSCQTETEQLVRVSPSIHVTMPDPSKVEIVHYISGPERTQKGQSLACQTDPETQSQSIVIPQISIATTVSPTSVHLVGSADPLSPGQQSAVKFGRRKPDPLEFGYQQHHLHNESLSSLIRQQPKSPQKSCIAEPSQRHQALPRPMKNIQRSLSDPKPLSPNTDESTKARISHYQQQALQSQLAALQQSSLLRKVKRTLPSPPPEETHLPMVTPNLSHMFVPSLPSLKGSSRLAAKASLLKDLTHELKAVEQESTKLRKQQAELEEEEKEIDAKLRYLELGITQRKETLAKERDRRELAYMRCMGDSREYMSDSELNNLRLTAAATSFESSGLMTRPSTAPLGQFTCELNTAAQFPPTSSFMSYQYPQSLQTATTPQASTLQSTGFNQPPYPSVTQAQALPQPTPLQTYPTLSYQVQGPFHPQFFPHNQPPYPADTSVPPPAQPSQPGFQPTLPPTGPAPYPTHSTPYPSQAPPYPVSQASTYQPQTDTLTFHQKPRQTLLADLEHKMPTNYEVISNPTVVVTTTVHDITYSQSGLGPSYGQHSTIMASTYGPYSSSVSNTYGGSLATSAASGYGPYTTISSSSYGQYTTTIANTYGYTVTTASSYGQYNTIVTNTYGQTTLSDHIHSTESPSMYTSEGLYGSSSLEQNVPRNYVMIDDICELTKEGMGTSSDSHRNESHGRYGSDGLHTRGGSSFGRPEDERDADLYDQHHSRAYHLGQEETDWFEKPRDVRGSRHYGSSGHSGRRGHGKHTYHDSDEPPEDLWPQDDYGHTRHISSREHRHHSSGSSGRHSSRHSDEPRSSRSSRSSKDPSMRHESRSLSSSGRRGESRSQGYHSSDYSRDTSGHHHSSRSGKQSSHHQGSSSRKQQDHPSSSRQPGSLGPGQKGPSGPSSSSRQAVSQPPVDGQQGQRTQLQQQAQTSAARPGSQTSAPGTTQPQLVQAQQLQAKPGQTGPTSRQPTSAAQTSLAVTKPEPTPATAIGAKAVPSQPAKTAQPPLTGIGSKASPRPGGIGSAAAGQPGVDGESMLSKILPGGAAEQAGKLGEAISGFGKKFTSLW</sequence>
<feature type="compositionally biased region" description="Basic and acidic residues" evidence="10">
    <location>
        <begin position="692"/>
        <end position="716"/>
    </location>
</feature>
<dbReference type="GO" id="GO:0098882">
    <property type="term" value="F:structural constituent of presynaptic active zone"/>
    <property type="evidence" value="ECO:0007669"/>
    <property type="project" value="TreeGrafter"/>
</dbReference>
<dbReference type="GO" id="GO:0030424">
    <property type="term" value="C:axon"/>
    <property type="evidence" value="ECO:0007669"/>
    <property type="project" value="TreeGrafter"/>
</dbReference>
<organism evidence="12 13">
    <name type="scientific">Carassius auratus</name>
    <name type="common">Goldfish</name>
    <dbReference type="NCBI Taxonomy" id="7957"/>
    <lineage>
        <taxon>Eukaryota</taxon>
        <taxon>Metazoa</taxon>
        <taxon>Chordata</taxon>
        <taxon>Craniata</taxon>
        <taxon>Vertebrata</taxon>
        <taxon>Euteleostomi</taxon>
        <taxon>Actinopterygii</taxon>
        <taxon>Neopterygii</taxon>
        <taxon>Teleostei</taxon>
        <taxon>Ostariophysi</taxon>
        <taxon>Cypriniformes</taxon>
        <taxon>Cyprinidae</taxon>
        <taxon>Cyprininae</taxon>
        <taxon>Carassius</taxon>
    </lineage>
</organism>
<feature type="domain" description="Zinc finger piccolo-type" evidence="11">
    <location>
        <begin position="176"/>
        <end position="233"/>
    </location>
</feature>
<evidence type="ECO:0000256" key="10">
    <source>
        <dbReference type="SAM" id="MobiDB-lite"/>
    </source>
</evidence>
<feature type="compositionally biased region" description="Polar residues" evidence="10">
    <location>
        <begin position="3675"/>
        <end position="3684"/>
    </location>
</feature>
<dbReference type="FunFam" id="3.30.40.10:FF:000326">
    <property type="entry name" value="Bassoon presynaptic cytomatrix protein"/>
    <property type="match status" value="1"/>
</dbReference>
<feature type="compositionally biased region" description="Basic and acidic residues" evidence="10">
    <location>
        <begin position="3474"/>
        <end position="3483"/>
    </location>
</feature>
<evidence type="ECO:0000256" key="8">
    <source>
        <dbReference type="ARBA" id="ARBA00034101"/>
    </source>
</evidence>
<evidence type="ECO:0000256" key="5">
    <source>
        <dbReference type="ARBA" id="ARBA00022833"/>
    </source>
</evidence>
<proteinExistence type="predicted"/>
<feature type="compositionally biased region" description="Pro residues" evidence="10">
    <location>
        <begin position="3177"/>
        <end position="3193"/>
    </location>
</feature>
<feature type="compositionally biased region" description="Polar residues" evidence="10">
    <location>
        <begin position="3122"/>
        <end position="3136"/>
    </location>
</feature>
<feature type="compositionally biased region" description="Basic and acidic residues" evidence="10">
    <location>
        <begin position="1176"/>
        <end position="1191"/>
    </location>
</feature>
<feature type="region of interest" description="Disordered" evidence="10">
    <location>
        <begin position="1616"/>
        <end position="1662"/>
    </location>
</feature>
<feature type="compositionally biased region" description="Low complexity" evidence="10">
    <location>
        <begin position="674"/>
        <end position="689"/>
    </location>
</feature>
<feature type="region of interest" description="Disordered" evidence="10">
    <location>
        <begin position="2681"/>
        <end position="2727"/>
    </location>
</feature>
<evidence type="ECO:0000313" key="12">
    <source>
        <dbReference type="Proteomes" id="UP000515129"/>
    </source>
</evidence>
<feature type="compositionally biased region" description="Polar residues" evidence="10">
    <location>
        <begin position="1626"/>
        <end position="1647"/>
    </location>
</feature>
<evidence type="ECO:0000256" key="9">
    <source>
        <dbReference type="SAM" id="Coils"/>
    </source>
</evidence>
<feature type="region of interest" description="Disordered" evidence="10">
    <location>
        <begin position="612"/>
        <end position="987"/>
    </location>
</feature>
<feature type="compositionally biased region" description="Low complexity" evidence="10">
    <location>
        <begin position="101"/>
        <end position="116"/>
    </location>
</feature>
<feature type="region of interest" description="Disordered" evidence="10">
    <location>
        <begin position="2427"/>
        <end position="2447"/>
    </location>
</feature>
<feature type="region of interest" description="Disordered" evidence="10">
    <location>
        <begin position="2868"/>
        <end position="2918"/>
    </location>
</feature>
<feature type="compositionally biased region" description="Polar residues" evidence="10">
    <location>
        <begin position="1379"/>
        <end position="1394"/>
    </location>
</feature>
<feature type="region of interest" description="Disordered" evidence="10">
    <location>
        <begin position="3415"/>
        <end position="3452"/>
    </location>
</feature>
<feature type="compositionally biased region" description="Pro residues" evidence="10">
    <location>
        <begin position="3201"/>
        <end position="3210"/>
    </location>
</feature>
<feature type="compositionally biased region" description="Acidic residues" evidence="10">
    <location>
        <begin position="915"/>
        <end position="941"/>
    </location>
</feature>
<dbReference type="SUPFAM" id="SSF57903">
    <property type="entry name" value="FYVE/PHD zinc finger"/>
    <property type="match status" value="2"/>
</dbReference>
<feature type="coiled-coil region" evidence="9">
    <location>
        <begin position="1853"/>
        <end position="1890"/>
    </location>
</feature>
<feature type="coiled-coil region" evidence="9">
    <location>
        <begin position="2537"/>
        <end position="2574"/>
    </location>
</feature>
<feature type="compositionally biased region" description="Polar residues" evidence="10">
    <location>
        <begin position="1226"/>
        <end position="1235"/>
    </location>
</feature>
<feature type="compositionally biased region" description="Low complexity" evidence="10">
    <location>
        <begin position="1541"/>
        <end position="1552"/>
    </location>
</feature>
<feature type="compositionally biased region" description="Basic and acidic residues" evidence="10">
    <location>
        <begin position="729"/>
        <end position="748"/>
    </location>
</feature>
<dbReference type="RefSeq" id="XP_026126488.1">
    <property type="nucleotide sequence ID" value="XM_026270703.1"/>
</dbReference>
<dbReference type="PANTHER" id="PTHR14113">
    <property type="entry name" value="PICCOLO/BASSOON"/>
    <property type="match status" value="1"/>
</dbReference>
<feature type="compositionally biased region" description="Acidic residues" evidence="10">
    <location>
        <begin position="856"/>
        <end position="876"/>
    </location>
</feature>
<feature type="compositionally biased region" description="Basic and acidic residues" evidence="10">
    <location>
        <begin position="823"/>
        <end position="845"/>
    </location>
</feature>
<feature type="region of interest" description="Disordered" evidence="10">
    <location>
        <begin position="3166"/>
        <end position="3227"/>
    </location>
</feature>
<dbReference type="GO" id="GO:0048788">
    <property type="term" value="C:cytoskeleton of presynaptic active zone"/>
    <property type="evidence" value="ECO:0007669"/>
    <property type="project" value="TreeGrafter"/>
</dbReference>
<evidence type="ECO:0000256" key="3">
    <source>
        <dbReference type="ARBA" id="ARBA00022737"/>
    </source>
</evidence>
<feature type="compositionally biased region" description="Basic and acidic residues" evidence="10">
    <location>
        <begin position="3422"/>
        <end position="3432"/>
    </location>
</feature>
<feature type="compositionally biased region" description="Polar residues" evidence="10">
    <location>
        <begin position="644"/>
        <end position="660"/>
    </location>
</feature>
<feature type="compositionally biased region" description="Basic and acidic residues" evidence="10">
    <location>
        <begin position="1122"/>
        <end position="1135"/>
    </location>
</feature>
<evidence type="ECO:0000259" key="11">
    <source>
        <dbReference type="Pfam" id="PF05715"/>
    </source>
</evidence>
<feature type="compositionally biased region" description="Polar residues" evidence="10">
    <location>
        <begin position="301"/>
        <end position="320"/>
    </location>
</feature>
<dbReference type="InterPro" id="IPR008899">
    <property type="entry name" value="Znf_piccolo"/>
</dbReference>
<feature type="compositionally biased region" description="Low complexity" evidence="10">
    <location>
        <begin position="3637"/>
        <end position="3673"/>
    </location>
</feature>
<keyword evidence="6" id="KW-0770">Synapse</keyword>
<keyword evidence="7" id="KW-0966">Cell projection</keyword>
<feature type="region of interest" description="Disordered" evidence="10">
    <location>
        <begin position="236"/>
        <end position="416"/>
    </location>
</feature>
<feature type="compositionally biased region" description="Low complexity" evidence="10">
    <location>
        <begin position="3602"/>
        <end position="3615"/>
    </location>
</feature>
<feature type="compositionally biased region" description="Low complexity" evidence="10">
    <location>
        <begin position="495"/>
        <end position="504"/>
    </location>
</feature>
<feature type="compositionally biased region" description="Low complexity" evidence="10">
    <location>
        <begin position="632"/>
        <end position="643"/>
    </location>
</feature>
<keyword evidence="1" id="KW-0597">Phosphoprotein</keyword>
<evidence type="ECO:0000313" key="13">
    <source>
        <dbReference type="RefSeq" id="XP_026126488.1"/>
    </source>
</evidence>
<feature type="compositionally biased region" description="Gly residues" evidence="10">
    <location>
        <begin position="67"/>
        <end position="85"/>
    </location>
</feature>
<protein>
    <submittedName>
        <fullName evidence="13">Protein bassoon isoform X4</fullName>
    </submittedName>
</protein>
<evidence type="ECO:0000256" key="1">
    <source>
        <dbReference type="ARBA" id="ARBA00022553"/>
    </source>
</evidence>
<keyword evidence="9" id="KW-0175">Coiled coil</keyword>
<feature type="compositionally biased region" description="Polar residues" evidence="10">
    <location>
        <begin position="373"/>
        <end position="385"/>
    </location>
</feature>
<evidence type="ECO:0000256" key="7">
    <source>
        <dbReference type="ARBA" id="ARBA00023273"/>
    </source>
</evidence>
<feature type="compositionally biased region" description="Polar residues" evidence="10">
    <location>
        <begin position="1559"/>
        <end position="1577"/>
    </location>
</feature>
<feature type="domain" description="Zinc finger piccolo-type" evidence="11">
    <location>
        <begin position="550"/>
        <end position="607"/>
    </location>
</feature>
<feature type="compositionally biased region" description="Polar residues" evidence="10">
    <location>
        <begin position="1004"/>
        <end position="1022"/>
    </location>
</feature>
<dbReference type="PANTHER" id="PTHR14113:SF1">
    <property type="entry name" value="PROTEIN BASSOON"/>
    <property type="match status" value="1"/>
</dbReference>
<feature type="region of interest" description="Disordered" evidence="10">
    <location>
        <begin position="3468"/>
        <end position="3776"/>
    </location>
</feature>
<feature type="compositionally biased region" description="Polar residues" evidence="10">
    <location>
        <begin position="2868"/>
        <end position="2878"/>
    </location>
</feature>
<feature type="compositionally biased region" description="Low complexity" evidence="10">
    <location>
        <begin position="1236"/>
        <end position="1248"/>
    </location>
</feature>
<dbReference type="CTD" id="100004063"/>
<dbReference type="CDD" id="cd15772">
    <property type="entry name" value="FYVE2_BSN_PCLO"/>
    <property type="match status" value="1"/>
</dbReference>
<feature type="compositionally biased region" description="Basic residues" evidence="10">
    <location>
        <begin position="3522"/>
        <end position="3534"/>
    </location>
</feature>
<feature type="coiled-coil region" evidence="9">
    <location>
        <begin position="2450"/>
        <end position="2513"/>
    </location>
</feature>
<feature type="compositionally biased region" description="Basic and acidic residues" evidence="10">
    <location>
        <begin position="3544"/>
        <end position="3568"/>
    </location>
</feature>
<evidence type="ECO:0000256" key="4">
    <source>
        <dbReference type="ARBA" id="ARBA00022771"/>
    </source>
</evidence>
<feature type="compositionally biased region" description="Polar residues" evidence="10">
    <location>
        <begin position="719"/>
        <end position="728"/>
    </location>
</feature>
<dbReference type="Gene3D" id="3.30.40.10">
    <property type="entry name" value="Zinc/RING finger domain, C3HC4 (zinc finger)"/>
    <property type="match status" value="2"/>
</dbReference>
<feature type="region of interest" description="Disordered" evidence="10">
    <location>
        <begin position="1222"/>
        <end position="1254"/>
    </location>
</feature>
<dbReference type="InterPro" id="IPR052098">
    <property type="entry name" value="Presynaptic_Scaffold_Bsn/Pclo"/>
</dbReference>
<keyword evidence="12" id="KW-1185">Reference proteome</keyword>
<feature type="compositionally biased region" description="Low complexity" evidence="10">
    <location>
        <begin position="136"/>
        <end position="155"/>
    </location>
</feature>